<dbReference type="AlphaFoldDB" id="X0WHN9"/>
<dbReference type="SUPFAM" id="SSF82171">
    <property type="entry name" value="DPP6 N-terminal domain-like"/>
    <property type="match status" value="1"/>
</dbReference>
<evidence type="ECO:0008006" key="2">
    <source>
        <dbReference type="Google" id="ProtNLM"/>
    </source>
</evidence>
<proteinExistence type="predicted"/>
<accession>X0WHN9</accession>
<name>X0WHN9_9ZZZZ</name>
<feature type="non-terminal residue" evidence="1">
    <location>
        <position position="1"/>
    </location>
</feature>
<protein>
    <recommendedName>
        <fullName evidence="2">Dipeptidylpeptidase IV N-terminal domain-containing protein</fullName>
    </recommendedName>
</protein>
<evidence type="ECO:0000313" key="1">
    <source>
        <dbReference type="EMBL" id="GAG24008.1"/>
    </source>
</evidence>
<comment type="caution">
    <text evidence="1">The sequence shown here is derived from an EMBL/GenBank/DDBJ whole genome shotgun (WGS) entry which is preliminary data.</text>
</comment>
<reference evidence="1" key="1">
    <citation type="journal article" date="2014" name="Front. Microbiol.">
        <title>High frequency of phylogenetically diverse reductive dehalogenase-homologous genes in deep subseafloor sedimentary metagenomes.</title>
        <authorList>
            <person name="Kawai M."/>
            <person name="Futagami T."/>
            <person name="Toyoda A."/>
            <person name="Takaki Y."/>
            <person name="Nishi S."/>
            <person name="Hori S."/>
            <person name="Arai W."/>
            <person name="Tsubouchi T."/>
            <person name="Morono Y."/>
            <person name="Uchiyama I."/>
            <person name="Ito T."/>
            <person name="Fujiyama A."/>
            <person name="Inagaki F."/>
            <person name="Takami H."/>
        </authorList>
    </citation>
    <scope>NUCLEOTIDE SEQUENCE</scope>
    <source>
        <strain evidence="1">Expedition CK06-06</strain>
    </source>
</reference>
<dbReference type="EMBL" id="BARS01035922">
    <property type="protein sequence ID" value="GAG24008.1"/>
    <property type="molecule type" value="Genomic_DNA"/>
</dbReference>
<organism evidence="1">
    <name type="scientific">marine sediment metagenome</name>
    <dbReference type="NCBI Taxonomy" id="412755"/>
    <lineage>
        <taxon>unclassified sequences</taxon>
        <taxon>metagenomes</taxon>
        <taxon>ecological metagenomes</taxon>
    </lineage>
</organism>
<sequence>GHGGVHLWDSGQGKWLSCVRYLNAAVSGDGNRLAMVVWNQKTRTRNLVLRNLPAEAPVATFDLGDRYPYELTLSPDGTLVAWVETEEGYRPRGKVFVYGMKD</sequence>
<gene>
    <name evidence="1" type="ORF">S01H1_55277</name>
</gene>